<accession>A0ABV6TFZ3</accession>
<gene>
    <name evidence="1" type="ORF">ACFH04_13470</name>
</gene>
<sequence>MCYSPASITALVLNGGPVSPLPPSCPATEAVPSPYRPAPWSVPVLAIAVHARANGGR</sequence>
<protein>
    <submittedName>
        <fullName evidence="1">Uncharacterized protein</fullName>
    </submittedName>
</protein>
<dbReference type="RefSeq" id="WP_394319136.1">
    <property type="nucleotide sequence ID" value="NZ_JBHMQV010000009.1"/>
</dbReference>
<comment type="caution">
    <text evidence="1">The sequence shown here is derived from an EMBL/GenBank/DDBJ whole genome shotgun (WGS) entry which is preliminary data.</text>
</comment>
<name>A0ABV6TFZ3_9ACTN</name>
<evidence type="ECO:0000313" key="1">
    <source>
        <dbReference type="EMBL" id="MFC0844709.1"/>
    </source>
</evidence>
<reference evidence="1 2" key="1">
    <citation type="submission" date="2024-09" db="EMBL/GenBank/DDBJ databases">
        <authorList>
            <person name="Sun Q."/>
            <person name="Mori K."/>
        </authorList>
    </citation>
    <scope>NUCLEOTIDE SEQUENCE [LARGE SCALE GENOMIC DNA]</scope>
    <source>
        <strain evidence="1 2">JCM 4557</strain>
    </source>
</reference>
<dbReference type="Proteomes" id="UP001589887">
    <property type="component" value="Unassembled WGS sequence"/>
</dbReference>
<proteinExistence type="predicted"/>
<evidence type="ECO:0000313" key="2">
    <source>
        <dbReference type="Proteomes" id="UP001589887"/>
    </source>
</evidence>
<keyword evidence="2" id="KW-1185">Reference proteome</keyword>
<dbReference type="EMBL" id="JBHMQV010000009">
    <property type="protein sequence ID" value="MFC0844709.1"/>
    <property type="molecule type" value="Genomic_DNA"/>
</dbReference>
<organism evidence="1 2">
    <name type="scientific">Streptomyces noboritoensis</name>
    <dbReference type="NCBI Taxonomy" id="67337"/>
    <lineage>
        <taxon>Bacteria</taxon>
        <taxon>Bacillati</taxon>
        <taxon>Actinomycetota</taxon>
        <taxon>Actinomycetes</taxon>
        <taxon>Kitasatosporales</taxon>
        <taxon>Streptomycetaceae</taxon>
        <taxon>Streptomyces</taxon>
    </lineage>
</organism>